<dbReference type="Proteomes" id="UP001281761">
    <property type="component" value="Unassembled WGS sequence"/>
</dbReference>
<sequence length="373" mass="43134">MFNGFKWEYWRLHDCLRRILHFGQQLLLRDGHFGPFRRSAFRLTSRHTLQLRLRRMFVVYIKPCSLHAVSDIPVSLVLIREVQRMLLSDRFRRKRRLYFRRSVIRNHLCHDQRLRLHIRFTKRVFDDSLEAKAVNFLESVKPKDRQSADAFLESLVPFSGDSQRDFIQCIVVLLSSASHTITRTAMKLLEALIRNCSIKVQISLVKADLIPQLINTLNPHSHSFSEAVDSHINLIASISNSLSLTTPYCLAQLQIEVDGEEYAVHEMILRQVVTPSEKAGQAAPGRLTSMSAREGKKSEKERRETEAAKRRKSTTPLLHISPPVSATADEARPRFRRSRRRHRISSSLPPSPHSSPNPPQPHSREGRDYCWLT</sequence>
<feature type="compositionally biased region" description="Basic and acidic residues" evidence="1">
    <location>
        <begin position="362"/>
        <end position="373"/>
    </location>
</feature>
<feature type="compositionally biased region" description="Basic and acidic residues" evidence="1">
    <location>
        <begin position="293"/>
        <end position="308"/>
    </location>
</feature>
<organism evidence="2 3">
    <name type="scientific">Blattamonas nauphoetae</name>
    <dbReference type="NCBI Taxonomy" id="2049346"/>
    <lineage>
        <taxon>Eukaryota</taxon>
        <taxon>Metamonada</taxon>
        <taxon>Preaxostyla</taxon>
        <taxon>Oxymonadida</taxon>
        <taxon>Blattamonas</taxon>
    </lineage>
</organism>
<evidence type="ECO:0000313" key="2">
    <source>
        <dbReference type="EMBL" id="KAK2953265.1"/>
    </source>
</evidence>
<evidence type="ECO:0000313" key="3">
    <source>
        <dbReference type="Proteomes" id="UP001281761"/>
    </source>
</evidence>
<proteinExistence type="predicted"/>
<keyword evidence="3" id="KW-1185">Reference proteome</keyword>
<name>A0ABQ9XPZ3_9EUKA</name>
<feature type="compositionally biased region" description="Pro residues" evidence="1">
    <location>
        <begin position="349"/>
        <end position="361"/>
    </location>
</feature>
<evidence type="ECO:0000256" key="1">
    <source>
        <dbReference type="SAM" id="MobiDB-lite"/>
    </source>
</evidence>
<comment type="caution">
    <text evidence="2">The sequence shown here is derived from an EMBL/GenBank/DDBJ whole genome shotgun (WGS) entry which is preliminary data.</text>
</comment>
<dbReference type="InterPro" id="IPR016024">
    <property type="entry name" value="ARM-type_fold"/>
</dbReference>
<feature type="region of interest" description="Disordered" evidence="1">
    <location>
        <begin position="276"/>
        <end position="373"/>
    </location>
</feature>
<feature type="compositionally biased region" description="Basic residues" evidence="1">
    <location>
        <begin position="334"/>
        <end position="344"/>
    </location>
</feature>
<dbReference type="SUPFAM" id="SSF48371">
    <property type="entry name" value="ARM repeat"/>
    <property type="match status" value="1"/>
</dbReference>
<accession>A0ABQ9XPZ3</accession>
<protein>
    <submittedName>
        <fullName evidence="2">Uncharacterized protein</fullName>
    </submittedName>
</protein>
<dbReference type="EMBL" id="JARBJD010000093">
    <property type="protein sequence ID" value="KAK2953265.1"/>
    <property type="molecule type" value="Genomic_DNA"/>
</dbReference>
<reference evidence="2 3" key="1">
    <citation type="journal article" date="2022" name="bioRxiv">
        <title>Genomics of Preaxostyla Flagellates Illuminates Evolutionary Transitions and the Path Towards Mitochondrial Loss.</title>
        <authorList>
            <person name="Novak L.V.F."/>
            <person name="Treitli S.C."/>
            <person name="Pyrih J."/>
            <person name="Halakuc P."/>
            <person name="Pipaliya S.V."/>
            <person name="Vacek V."/>
            <person name="Brzon O."/>
            <person name="Soukal P."/>
            <person name="Eme L."/>
            <person name="Dacks J.B."/>
            <person name="Karnkowska A."/>
            <person name="Elias M."/>
            <person name="Hampl V."/>
        </authorList>
    </citation>
    <scope>NUCLEOTIDE SEQUENCE [LARGE SCALE GENOMIC DNA]</scope>
    <source>
        <strain evidence="2">NAU3</strain>
        <tissue evidence="2">Gut</tissue>
    </source>
</reference>
<gene>
    <name evidence="2" type="ORF">BLNAU_11728</name>
</gene>